<evidence type="ECO:0000313" key="3">
    <source>
        <dbReference type="EMBL" id="KAA1424333.1"/>
    </source>
</evidence>
<gene>
    <name evidence="3" type="ORF">F0U47_19055</name>
</gene>
<name>A0A5B1LUI9_9ACTN</name>
<dbReference type="RefSeq" id="WP_149752064.1">
    <property type="nucleotide sequence ID" value="NZ_VUJW01000012.1"/>
</dbReference>
<keyword evidence="4" id="KW-1185">Reference proteome</keyword>
<dbReference type="AlphaFoldDB" id="A0A5B1LUI9"/>
<dbReference type="EMBL" id="VUJW01000012">
    <property type="protein sequence ID" value="KAA1424333.1"/>
    <property type="molecule type" value="Genomic_DNA"/>
</dbReference>
<dbReference type="Proteomes" id="UP000324351">
    <property type="component" value="Unassembled WGS sequence"/>
</dbReference>
<proteinExistence type="predicted"/>
<feature type="compositionally biased region" description="Basic and acidic residues" evidence="1">
    <location>
        <begin position="45"/>
        <end position="72"/>
    </location>
</feature>
<evidence type="ECO:0000313" key="4">
    <source>
        <dbReference type="Proteomes" id="UP000324351"/>
    </source>
</evidence>
<reference evidence="3 4" key="1">
    <citation type="submission" date="2019-09" db="EMBL/GenBank/DDBJ databases">
        <title>Nocardioides panacisoli sp. nov., isolated from the soil of a ginseng field.</title>
        <authorList>
            <person name="Cho C."/>
        </authorList>
    </citation>
    <scope>NUCLEOTIDE SEQUENCE [LARGE SCALE GENOMIC DNA]</scope>
    <source>
        <strain evidence="3 4">BN140041</strain>
    </source>
</reference>
<organism evidence="3 4">
    <name type="scientific">Nocardioides antri</name>
    <dbReference type="NCBI Taxonomy" id="2607659"/>
    <lineage>
        <taxon>Bacteria</taxon>
        <taxon>Bacillati</taxon>
        <taxon>Actinomycetota</taxon>
        <taxon>Actinomycetes</taxon>
        <taxon>Propionibacteriales</taxon>
        <taxon>Nocardioidaceae</taxon>
        <taxon>Nocardioides</taxon>
    </lineage>
</organism>
<keyword evidence="2" id="KW-0732">Signal</keyword>
<accession>A0A5B1LUI9</accession>
<feature type="region of interest" description="Disordered" evidence="1">
    <location>
        <begin position="38"/>
        <end position="72"/>
    </location>
</feature>
<evidence type="ECO:0000256" key="2">
    <source>
        <dbReference type="SAM" id="SignalP"/>
    </source>
</evidence>
<evidence type="ECO:0000256" key="1">
    <source>
        <dbReference type="SAM" id="MobiDB-lite"/>
    </source>
</evidence>
<feature type="chain" id="PRO_5022985754" evidence="2">
    <location>
        <begin position="27"/>
        <end position="72"/>
    </location>
</feature>
<feature type="signal peptide" evidence="2">
    <location>
        <begin position="1"/>
        <end position="26"/>
    </location>
</feature>
<protein>
    <submittedName>
        <fullName evidence="3">Uncharacterized protein</fullName>
    </submittedName>
</protein>
<comment type="caution">
    <text evidence="3">The sequence shown here is derived from an EMBL/GenBank/DDBJ whole genome shotgun (WGS) entry which is preliminary data.</text>
</comment>
<reference evidence="3 4" key="2">
    <citation type="submission" date="2019-09" db="EMBL/GenBank/DDBJ databases">
        <authorList>
            <person name="Jin C."/>
        </authorList>
    </citation>
    <scope>NUCLEOTIDE SEQUENCE [LARGE SCALE GENOMIC DNA]</scope>
    <source>
        <strain evidence="3 4">BN140041</strain>
    </source>
</reference>
<sequence length="72" mass="7627">MPRRITGGIAAVAFGLATFTATGAHAADDATAVAETTTVVQSTSDDARTKEERVHPARTKEERDAALRTKEE</sequence>